<keyword evidence="2" id="KW-1185">Reference proteome</keyword>
<name>A0A939PIF8_9ACTN</name>
<proteinExistence type="predicted"/>
<sequence>MTITIANEFAEVEVERVQTRNGVRLRIRAPRSGREILLCPLELEALTWQDHDLFSRLLTDPHGND</sequence>
<dbReference type="EMBL" id="JAGEOJ010000007">
    <property type="protein sequence ID" value="MBO2449131.1"/>
    <property type="molecule type" value="Genomic_DNA"/>
</dbReference>
<organism evidence="1 2">
    <name type="scientific">Actinomadura barringtoniae</name>
    <dbReference type="NCBI Taxonomy" id="1427535"/>
    <lineage>
        <taxon>Bacteria</taxon>
        <taxon>Bacillati</taxon>
        <taxon>Actinomycetota</taxon>
        <taxon>Actinomycetes</taxon>
        <taxon>Streptosporangiales</taxon>
        <taxon>Thermomonosporaceae</taxon>
        <taxon>Actinomadura</taxon>
    </lineage>
</organism>
<reference evidence="1" key="1">
    <citation type="submission" date="2021-03" db="EMBL/GenBank/DDBJ databases">
        <authorList>
            <person name="Kanchanasin P."/>
            <person name="Saeng-In P."/>
            <person name="Phongsopitanun W."/>
            <person name="Yuki M."/>
            <person name="Kudo T."/>
            <person name="Ohkuma M."/>
            <person name="Tanasupawat S."/>
        </authorList>
    </citation>
    <scope>NUCLEOTIDE SEQUENCE</scope>
    <source>
        <strain evidence="1">GKU 128</strain>
    </source>
</reference>
<dbReference type="Proteomes" id="UP000669179">
    <property type="component" value="Unassembled WGS sequence"/>
</dbReference>
<dbReference type="RefSeq" id="WP_208256972.1">
    <property type="nucleotide sequence ID" value="NZ_JAGEOJ010000007.1"/>
</dbReference>
<evidence type="ECO:0000313" key="1">
    <source>
        <dbReference type="EMBL" id="MBO2449131.1"/>
    </source>
</evidence>
<dbReference type="AlphaFoldDB" id="A0A939PIF8"/>
<protein>
    <recommendedName>
        <fullName evidence="3">Dihydrodiol dehydrogenase</fullName>
    </recommendedName>
</protein>
<evidence type="ECO:0008006" key="3">
    <source>
        <dbReference type="Google" id="ProtNLM"/>
    </source>
</evidence>
<accession>A0A939PIF8</accession>
<evidence type="ECO:0000313" key="2">
    <source>
        <dbReference type="Proteomes" id="UP000669179"/>
    </source>
</evidence>
<comment type="caution">
    <text evidence="1">The sequence shown here is derived from an EMBL/GenBank/DDBJ whole genome shotgun (WGS) entry which is preliminary data.</text>
</comment>
<gene>
    <name evidence="1" type="ORF">J4573_18650</name>
</gene>